<dbReference type="Pfam" id="PF17933">
    <property type="entry name" value="TetR_C_25"/>
    <property type="match status" value="1"/>
</dbReference>
<feature type="DNA-binding region" description="H-T-H motif" evidence="2">
    <location>
        <begin position="40"/>
        <end position="59"/>
    </location>
</feature>
<name>A0A1X6WYL3_9MICO</name>
<evidence type="ECO:0000256" key="1">
    <source>
        <dbReference type="ARBA" id="ARBA00023125"/>
    </source>
</evidence>
<dbReference type="InterPro" id="IPR001647">
    <property type="entry name" value="HTH_TetR"/>
</dbReference>
<sequence>MTYTYRGDDRDVTGDGPGGAARIRDAAIDLYGRRGFDHVTLKDIAVAAGVSAPLVIHHYGSTAGLRTACDHHIADQISRSKTDSVHRGHLPRSYVTELMQTQKHLLLYLFRAFAVGGEQTDHLFDQLVEDSLVYTAEGEELGLVHPSSDPRRRAVIMMLQSFGALLLHRQMKRHLDIDPIDGPPEDMGPYMAGVLELYTQPVLNADVYRNLMDIDDDTHPGAQP</sequence>
<dbReference type="InterPro" id="IPR009057">
    <property type="entry name" value="Homeodomain-like_sf"/>
</dbReference>
<accession>A0A1X6WYL3</accession>
<evidence type="ECO:0000256" key="2">
    <source>
        <dbReference type="PROSITE-ProRule" id="PRU00335"/>
    </source>
</evidence>
<dbReference type="SUPFAM" id="SSF46689">
    <property type="entry name" value="Homeodomain-like"/>
    <property type="match status" value="1"/>
</dbReference>
<keyword evidence="5" id="KW-1185">Reference proteome</keyword>
<proteinExistence type="predicted"/>
<evidence type="ECO:0000259" key="3">
    <source>
        <dbReference type="PROSITE" id="PS50977"/>
    </source>
</evidence>
<dbReference type="EMBL" id="FWFF01000001">
    <property type="protein sequence ID" value="SLM91005.1"/>
    <property type="molecule type" value="Genomic_DNA"/>
</dbReference>
<feature type="domain" description="HTH tetR-type" evidence="3">
    <location>
        <begin position="17"/>
        <end position="77"/>
    </location>
</feature>
<dbReference type="Pfam" id="PF00440">
    <property type="entry name" value="TetR_N"/>
    <property type="match status" value="1"/>
</dbReference>
<evidence type="ECO:0000313" key="4">
    <source>
        <dbReference type="EMBL" id="SLM91005.1"/>
    </source>
</evidence>
<evidence type="ECO:0000313" key="5">
    <source>
        <dbReference type="Proteomes" id="UP000196581"/>
    </source>
</evidence>
<dbReference type="Gene3D" id="1.10.357.10">
    <property type="entry name" value="Tetracycline Repressor, domain 2"/>
    <property type="match status" value="1"/>
</dbReference>
<reference evidence="5" key="1">
    <citation type="submission" date="2017-02" db="EMBL/GenBank/DDBJ databases">
        <authorList>
            <person name="Dridi B."/>
        </authorList>
    </citation>
    <scope>NUCLEOTIDE SEQUENCE [LARGE SCALE GENOMIC DNA]</scope>
    <source>
        <strain evidence="5">B Co 03.10</strain>
    </source>
</reference>
<protein>
    <submittedName>
        <fullName evidence="4">Transcriptional regulator, TetR family</fullName>
    </submittedName>
</protein>
<organism evidence="4 5">
    <name type="scientific">Brevibacterium yomogidense</name>
    <dbReference type="NCBI Taxonomy" id="946573"/>
    <lineage>
        <taxon>Bacteria</taxon>
        <taxon>Bacillati</taxon>
        <taxon>Actinomycetota</taxon>
        <taxon>Actinomycetes</taxon>
        <taxon>Micrococcales</taxon>
        <taxon>Brevibacteriaceae</taxon>
        <taxon>Brevibacterium</taxon>
    </lineage>
</organism>
<gene>
    <name evidence="4" type="ORF">FM105_02345</name>
</gene>
<dbReference type="PROSITE" id="PS50977">
    <property type="entry name" value="HTH_TETR_2"/>
    <property type="match status" value="1"/>
</dbReference>
<dbReference type="Proteomes" id="UP000196581">
    <property type="component" value="Unassembled WGS sequence"/>
</dbReference>
<dbReference type="AlphaFoldDB" id="A0A1X6WYL3"/>
<dbReference type="GO" id="GO:0003677">
    <property type="term" value="F:DNA binding"/>
    <property type="evidence" value="ECO:0007669"/>
    <property type="project" value="UniProtKB-UniRule"/>
</dbReference>
<dbReference type="InterPro" id="IPR041484">
    <property type="entry name" value="TetR_C_25"/>
</dbReference>
<keyword evidence="1 2" id="KW-0238">DNA-binding</keyword>
<dbReference type="RefSeq" id="WP_179207019.1">
    <property type="nucleotide sequence ID" value="NZ_FWFF01000001.1"/>
</dbReference>